<gene>
    <name evidence="2" type="ORF">JOL79_25720</name>
</gene>
<reference evidence="2" key="1">
    <citation type="submission" date="2021-02" db="EMBL/GenBank/DDBJ databases">
        <title>Draft genome sequence of Microbispora sp. RL4-1S isolated from rice leaves in Thailand.</title>
        <authorList>
            <person name="Muangham S."/>
            <person name="Duangmal K."/>
        </authorList>
    </citation>
    <scope>NUCLEOTIDE SEQUENCE</scope>
    <source>
        <strain evidence="2">RL4-1S</strain>
    </source>
</reference>
<organism evidence="2 3">
    <name type="scientific">Microbispora oryzae</name>
    <dbReference type="NCBI Taxonomy" id="2806554"/>
    <lineage>
        <taxon>Bacteria</taxon>
        <taxon>Bacillati</taxon>
        <taxon>Actinomycetota</taxon>
        <taxon>Actinomycetes</taxon>
        <taxon>Streptosporangiales</taxon>
        <taxon>Streptosporangiaceae</taxon>
        <taxon>Microbispora</taxon>
    </lineage>
</organism>
<comment type="caution">
    <text evidence="2">The sequence shown here is derived from an EMBL/GenBank/DDBJ whole genome shotgun (WGS) entry which is preliminary data.</text>
</comment>
<feature type="domain" description="Dienelactone hydrolase" evidence="1">
    <location>
        <begin position="51"/>
        <end position="118"/>
    </location>
</feature>
<keyword evidence="3" id="KW-1185">Reference proteome</keyword>
<dbReference type="Proteomes" id="UP000674234">
    <property type="component" value="Unassembled WGS sequence"/>
</dbReference>
<dbReference type="Pfam" id="PF01738">
    <property type="entry name" value="DLH"/>
    <property type="match status" value="1"/>
</dbReference>
<proteinExistence type="predicted"/>
<evidence type="ECO:0000313" key="3">
    <source>
        <dbReference type="Proteomes" id="UP000674234"/>
    </source>
</evidence>
<accession>A0A941AMC9</accession>
<evidence type="ECO:0000313" key="2">
    <source>
        <dbReference type="EMBL" id="MBP2707188.1"/>
    </source>
</evidence>
<dbReference type="RefSeq" id="WP_210158458.1">
    <property type="nucleotide sequence ID" value="NZ_JAFCNB010000017.1"/>
</dbReference>
<evidence type="ECO:0000259" key="1">
    <source>
        <dbReference type="Pfam" id="PF01738"/>
    </source>
</evidence>
<dbReference type="SUPFAM" id="SSF53474">
    <property type="entry name" value="alpha/beta-Hydrolases"/>
    <property type="match status" value="1"/>
</dbReference>
<name>A0A941AMC9_9ACTN</name>
<keyword evidence="2" id="KW-0378">Hydrolase</keyword>
<dbReference type="PANTHER" id="PTHR46331">
    <property type="entry name" value="VALACYCLOVIR HYDROLASE"/>
    <property type="match status" value="1"/>
</dbReference>
<dbReference type="AlphaFoldDB" id="A0A941AMC9"/>
<dbReference type="PANTHER" id="PTHR46331:SF2">
    <property type="entry name" value="VALACYCLOVIR HYDROLASE"/>
    <property type="match status" value="1"/>
</dbReference>
<dbReference type="GO" id="GO:0017171">
    <property type="term" value="F:serine hydrolase activity"/>
    <property type="evidence" value="ECO:0007669"/>
    <property type="project" value="TreeGrafter"/>
</dbReference>
<dbReference type="Gene3D" id="3.40.50.1820">
    <property type="entry name" value="alpha/beta hydrolase"/>
    <property type="match status" value="1"/>
</dbReference>
<dbReference type="InterPro" id="IPR002925">
    <property type="entry name" value="Dienelactn_hydro"/>
</dbReference>
<protein>
    <submittedName>
        <fullName evidence="2">Alpha/beta hydrolase</fullName>
    </submittedName>
</protein>
<sequence length="130" mass="14385">MTNRGPKTCSPCSSHAARTARPRAGSSCWIFTRQEDRDEPTDLFTRDAQLTAISAWGVPDESRLIRLAAISQPTLVANGENDLMVPTENTHLLGEVLPNSRVVIYPDAGHGFLFQYPAEFADEVNDFLDH</sequence>
<dbReference type="InterPro" id="IPR029058">
    <property type="entry name" value="AB_hydrolase_fold"/>
</dbReference>
<dbReference type="EMBL" id="JAFCNB010000017">
    <property type="protein sequence ID" value="MBP2707188.1"/>
    <property type="molecule type" value="Genomic_DNA"/>
</dbReference>